<dbReference type="EMBL" id="JAWZYT010001184">
    <property type="protein sequence ID" value="KAK4314783.1"/>
    <property type="molecule type" value="Genomic_DNA"/>
</dbReference>
<evidence type="ECO:0000313" key="3">
    <source>
        <dbReference type="Proteomes" id="UP001292094"/>
    </source>
</evidence>
<evidence type="ECO:0000256" key="1">
    <source>
        <dbReference type="SAM" id="Phobius"/>
    </source>
</evidence>
<keyword evidence="3" id="KW-1185">Reference proteome</keyword>
<reference evidence="2" key="1">
    <citation type="submission" date="2023-11" db="EMBL/GenBank/DDBJ databases">
        <title>Genome assemblies of two species of porcelain crab, Petrolisthes cinctipes and Petrolisthes manimaculis (Anomura: Porcellanidae).</title>
        <authorList>
            <person name="Angst P."/>
        </authorList>
    </citation>
    <scope>NUCLEOTIDE SEQUENCE</scope>
    <source>
        <strain evidence="2">PB745_02</strain>
        <tissue evidence="2">Gill</tissue>
    </source>
</reference>
<evidence type="ECO:0000313" key="2">
    <source>
        <dbReference type="EMBL" id="KAK4314783.1"/>
    </source>
</evidence>
<sequence>MQVYGILVVVLLVSAVVVWMLTKVSQVLFPLDYPDDVHFIPLFYSTCKTVVAQMLIKIPPQFPVRLVLFSVWAMSLILDSTYQGHITAFIAMPRLEVEVNLKFILKNFTL</sequence>
<comment type="caution">
    <text evidence="2">The sequence shown here is derived from an EMBL/GenBank/DDBJ whole genome shotgun (WGS) entry which is preliminary data.</text>
</comment>
<keyword evidence="1" id="KW-0472">Membrane</keyword>
<accession>A0AAE1PV48</accession>
<name>A0AAE1PV48_9EUCA</name>
<dbReference type="Gene3D" id="1.10.287.70">
    <property type="match status" value="1"/>
</dbReference>
<dbReference type="AlphaFoldDB" id="A0AAE1PV48"/>
<proteinExistence type="predicted"/>
<organism evidence="2 3">
    <name type="scientific">Petrolisthes manimaculis</name>
    <dbReference type="NCBI Taxonomy" id="1843537"/>
    <lineage>
        <taxon>Eukaryota</taxon>
        <taxon>Metazoa</taxon>
        <taxon>Ecdysozoa</taxon>
        <taxon>Arthropoda</taxon>
        <taxon>Crustacea</taxon>
        <taxon>Multicrustacea</taxon>
        <taxon>Malacostraca</taxon>
        <taxon>Eumalacostraca</taxon>
        <taxon>Eucarida</taxon>
        <taxon>Decapoda</taxon>
        <taxon>Pleocyemata</taxon>
        <taxon>Anomura</taxon>
        <taxon>Galatheoidea</taxon>
        <taxon>Porcellanidae</taxon>
        <taxon>Petrolisthes</taxon>
    </lineage>
</organism>
<protein>
    <submittedName>
        <fullName evidence="2">Uncharacterized protein</fullName>
    </submittedName>
</protein>
<keyword evidence="1" id="KW-1133">Transmembrane helix</keyword>
<keyword evidence="1" id="KW-0812">Transmembrane</keyword>
<feature type="transmembrane region" description="Helical" evidence="1">
    <location>
        <begin position="6"/>
        <end position="25"/>
    </location>
</feature>
<gene>
    <name evidence="2" type="ORF">Pmani_013949</name>
</gene>
<dbReference type="Proteomes" id="UP001292094">
    <property type="component" value="Unassembled WGS sequence"/>
</dbReference>